<gene>
    <name evidence="1" type="ORF">PtA15_11A260</name>
</gene>
<accession>A0ABY7D0M7</accession>
<evidence type="ECO:0000313" key="2">
    <source>
        <dbReference type="Proteomes" id="UP001164743"/>
    </source>
</evidence>
<dbReference type="Proteomes" id="UP001164743">
    <property type="component" value="Chromosome 11A"/>
</dbReference>
<organism evidence="1 2">
    <name type="scientific">Puccinia triticina</name>
    <dbReference type="NCBI Taxonomy" id="208348"/>
    <lineage>
        <taxon>Eukaryota</taxon>
        <taxon>Fungi</taxon>
        <taxon>Dikarya</taxon>
        <taxon>Basidiomycota</taxon>
        <taxon>Pucciniomycotina</taxon>
        <taxon>Pucciniomycetes</taxon>
        <taxon>Pucciniales</taxon>
        <taxon>Pucciniaceae</taxon>
        <taxon>Puccinia</taxon>
    </lineage>
</organism>
<reference evidence="1" key="1">
    <citation type="submission" date="2022-10" db="EMBL/GenBank/DDBJ databases">
        <title>Puccinia triticina Genome sequencing and assembly.</title>
        <authorList>
            <person name="Li C."/>
        </authorList>
    </citation>
    <scope>NUCLEOTIDE SEQUENCE</scope>
    <source>
        <strain evidence="1">Pt15</strain>
    </source>
</reference>
<dbReference type="GeneID" id="77802045"/>
<dbReference type="RefSeq" id="XP_053025125.1">
    <property type="nucleotide sequence ID" value="XM_053161150.1"/>
</dbReference>
<dbReference type="EMBL" id="CP110431">
    <property type="protein sequence ID" value="WAQ89570.1"/>
    <property type="molecule type" value="Genomic_DNA"/>
</dbReference>
<name>A0ABY7D0M7_9BASI</name>
<proteinExistence type="predicted"/>
<evidence type="ECO:0000313" key="1">
    <source>
        <dbReference type="EMBL" id="WAQ89570.1"/>
    </source>
</evidence>
<keyword evidence="2" id="KW-1185">Reference proteome</keyword>
<protein>
    <submittedName>
        <fullName evidence="1">Uncharacterized protein</fullName>
    </submittedName>
</protein>
<sequence>MDEEPAAEASVNSEMQDQIKHERGAMRNMLLTMVHDPQGRPITHPVPTLTNLIIDRAIESAGPYTYCLPANSDHITLCSAGSGQCQPAMGFGG</sequence>